<dbReference type="InterPro" id="IPR045632">
    <property type="entry name" value="DUF6314"/>
</dbReference>
<sequence length="136" mass="15217">MTAPTLADFAGLWRVERAIIDHRAGLAGRFTGTAVFVPDGSGLTYREEGSLAFGAAAPVRAERSYLWSESAGRIAICFADGRPFHDFDPAEAAATHFCAPDHYAVRYDFAGWPEWAAEWRVTGPRKDYLMRTRYRR</sequence>
<evidence type="ECO:0000313" key="2">
    <source>
        <dbReference type="EMBL" id="MCT8328006.1"/>
    </source>
</evidence>
<organism evidence="2 3">
    <name type="scientific">Albidovulum sediminis</name>
    <dbReference type="NCBI Taxonomy" id="3066345"/>
    <lineage>
        <taxon>Bacteria</taxon>
        <taxon>Pseudomonadati</taxon>
        <taxon>Pseudomonadota</taxon>
        <taxon>Alphaproteobacteria</taxon>
        <taxon>Rhodobacterales</taxon>
        <taxon>Paracoccaceae</taxon>
        <taxon>Albidovulum</taxon>
    </lineage>
</organism>
<dbReference type="EMBL" id="JAOCQF010000001">
    <property type="protein sequence ID" value="MCT8328006.1"/>
    <property type="molecule type" value="Genomic_DNA"/>
</dbReference>
<dbReference type="Pfam" id="PF19834">
    <property type="entry name" value="DUF6314"/>
    <property type="match status" value="1"/>
</dbReference>
<gene>
    <name evidence="2" type="ORF">N5I32_00595</name>
</gene>
<dbReference type="Proteomes" id="UP001205601">
    <property type="component" value="Unassembled WGS sequence"/>
</dbReference>
<accession>A0ABT2NGU6</accession>
<name>A0ABT2NGU6_9RHOB</name>
<evidence type="ECO:0000313" key="3">
    <source>
        <dbReference type="Proteomes" id="UP001205601"/>
    </source>
</evidence>
<feature type="domain" description="DUF6314" evidence="1">
    <location>
        <begin position="9"/>
        <end position="136"/>
    </location>
</feature>
<dbReference type="RefSeq" id="WP_261493452.1">
    <property type="nucleotide sequence ID" value="NZ_JAOCQF010000001.1"/>
</dbReference>
<comment type="caution">
    <text evidence="2">The sequence shown here is derived from an EMBL/GenBank/DDBJ whole genome shotgun (WGS) entry which is preliminary data.</text>
</comment>
<protein>
    <submittedName>
        <fullName evidence="2">DUF6314 family protein</fullName>
    </submittedName>
</protein>
<keyword evidence="3" id="KW-1185">Reference proteome</keyword>
<proteinExistence type="predicted"/>
<reference evidence="3" key="1">
    <citation type="submission" date="2023-07" db="EMBL/GenBank/DDBJ databases">
        <title>Defluviimonas sediminis sp. nov., isolated from mangrove sediment.</title>
        <authorList>
            <person name="Liu L."/>
            <person name="Li J."/>
            <person name="Huang Y."/>
            <person name="Pan J."/>
            <person name="Li M."/>
        </authorList>
    </citation>
    <scope>NUCLEOTIDE SEQUENCE [LARGE SCALE GENOMIC DNA]</scope>
    <source>
        <strain evidence="3">FT324</strain>
    </source>
</reference>
<evidence type="ECO:0000259" key="1">
    <source>
        <dbReference type="Pfam" id="PF19834"/>
    </source>
</evidence>